<dbReference type="EMBL" id="SOAG01000018">
    <property type="protein sequence ID" value="TDS56883.1"/>
    <property type="molecule type" value="Genomic_DNA"/>
</dbReference>
<protein>
    <submittedName>
        <fullName evidence="1">G/U mismatch-specific uracil-DNA glycosylase</fullName>
    </submittedName>
</protein>
<comment type="caution">
    <text evidence="1">The sequence shown here is derived from an EMBL/GenBank/DDBJ whole genome shotgun (WGS) entry which is preliminary data.</text>
</comment>
<gene>
    <name evidence="1" type="ORF">C8P70_11832</name>
</gene>
<dbReference type="AlphaFoldDB" id="A0A4R7F140"/>
<dbReference type="SUPFAM" id="SSF52141">
    <property type="entry name" value="Uracil-DNA glycosylase-like"/>
    <property type="match status" value="1"/>
</dbReference>
<proteinExistence type="predicted"/>
<reference evidence="1 2" key="1">
    <citation type="submission" date="2019-03" db="EMBL/GenBank/DDBJ databases">
        <title>Genomic Encyclopedia of Archaeal and Bacterial Type Strains, Phase II (KMG-II): from individual species to whole genera.</title>
        <authorList>
            <person name="Goeker M."/>
        </authorList>
    </citation>
    <scope>NUCLEOTIDE SEQUENCE [LARGE SCALE GENOMIC DNA]</scope>
    <source>
        <strain evidence="1 2">DSM 28213</strain>
    </source>
</reference>
<dbReference type="CDD" id="cd10032">
    <property type="entry name" value="UDG-F6_HDG"/>
    <property type="match status" value="1"/>
</dbReference>
<evidence type="ECO:0000313" key="1">
    <source>
        <dbReference type="EMBL" id="TDS56883.1"/>
    </source>
</evidence>
<dbReference type="Gene3D" id="3.40.470.10">
    <property type="entry name" value="Uracil-DNA glycosylase-like domain"/>
    <property type="match status" value="1"/>
</dbReference>
<keyword evidence="2" id="KW-1185">Reference proteome</keyword>
<dbReference type="InterPro" id="IPR036895">
    <property type="entry name" value="Uracil-DNA_glycosylase-like_sf"/>
</dbReference>
<accession>A0A4R7F140</accession>
<evidence type="ECO:0000313" key="2">
    <source>
        <dbReference type="Proteomes" id="UP000295215"/>
    </source>
</evidence>
<dbReference type="Proteomes" id="UP000295215">
    <property type="component" value="Unassembled WGS sequence"/>
</dbReference>
<name>A0A4R7F140_9FLAO</name>
<organism evidence="1 2">
    <name type="scientific">Myroides indicus</name>
    <dbReference type="NCBI Taxonomy" id="1323422"/>
    <lineage>
        <taxon>Bacteria</taxon>
        <taxon>Pseudomonadati</taxon>
        <taxon>Bacteroidota</taxon>
        <taxon>Flavobacteriia</taxon>
        <taxon>Flavobacteriales</taxon>
        <taxon>Flavobacteriaceae</taxon>
        <taxon>Myroides</taxon>
    </lineage>
</organism>
<sequence>MPSVKSLEYQEYYGNKQNVFWQIMFAIFEEQFSTNYKVRKALLYKYQIAVWDVLSSCEREGSLDSSIKLETPNDIRGLLVGFPNIKCIVFSSQKAEQYFKKYHGDISGITYMTMPSPSGVNARMSVKEKIENWTRIKELL</sequence>
<dbReference type="NCBIfam" id="TIGR04274">
    <property type="entry name" value="hypoxanDNAglyco"/>
    <property type="match status" value="1"/>
</dbReference>
<dbReference type="InterPro" id="IPR026353">
    <property type="entry name" value="Hypoxan-DNA_Glyclase"/>
</dbReference>